<dbReference type="RefSeq" id="WP_191735900.1">
    <property type="nucleotide sequence ID" value="NZ_JACYFS010000001.1"/>
</dbReference>
<dbReference type="EMBL" id="JACYFS010000001">
    <property type="protein sequence ID" value="MBD8082227.1"/>
    <property type="molecule type" value="Genomic_DNA"/>
</dbReference>
<organism evidence="3 4">
    <name type="scientific">Chryseobacterium caseinilyticum</name>
    <dbReference type="NCBI Taxonomy" id="2771428"/>
    <lineage>
        <taxon>Bacteria</taxon>
        <taxon>Pseudomonadati</taxon>
        <taxon>Bacteroidota</taxon>
        <taxon>Flavobacteriia</taxon>
        <taxon>Flavobacteriales</taxon>
        <taxon>Weeksellaceae</taxon>
        <taxon>Chryseobacterium group</taxon>
        <taxon>Chryseobacterium</taxon>
    </lineage>
</organism>
<dbReference type="PANTHER" id="PTHR12526:SF637">
    <property type="entry name" value="GLYCOSYLTRANSFERASE EPSF-RELATED"/>
    <property type="match status" value="1"/>
</dbReference>
<feature type="domain" description="Glycosyl transferase family 1" evidence="1">
    <location>
        <begin position="186"/>
        <end position="301"/>
    </location>
</feature>
<protein>
    <submittedName>
        <fullName evidence="3">Glycosyltransferase</fullName>
    </submittedName>
</protein>
<proteinExistence type="predicted"/>
<name>A0ABR8ZAH7_9FLAO</name>
<dbReference type="SUPFAM" id="SSF53756">
    <property type="entry name" value="UDP-Glycosyltransferase/glycogen phosphorylase"/>
    <property type="match status" value="1"/>
</dbReference>
<accession>A0ABR8ZAH7</accession>
<evidence type="ECO:0000259" key="2">
    <source>
        <dbReference type="Pfam" id="PF13439"/>
    </source>
</evidence>
<feature type="domain" description="Glycosyltransferase subfamily 4-like N-terminal" evidence="2">
    <location>
        <begin position="15"/>
        <end position="172"/>
    </location>
</feature>
<dbReference type="Pfam" id="PF13439">
    <property type="entry name" value="Glyco_transf_4"/>
    <property type="match status" value="1"/>
</dbReference>
<dbReference type="PANTHER" id="PTHR12526">
    <property type="entry name" value="GLYCOSYLTRANSFERASE"/>
    <property type="match status" value="1"/>
</dbReference>
<evidence type="ECO:0000259" key="1">
    <source>
        <dbReference type="Pfam" id="PF00534"/>
    </source>
</evidence>
<dbReference type="Gene3D" id="3.40.50.2000">
    <property type="entry name" value="Glycogen Phosphorylase B"/>
    <property type="match status" value="2"/>
</dbReference>
<comment type="caution">
    <text evidence="3">The sequence shown here is derived from an EMBL/GenBank/DDBJ whole genome shotgun (WGS) entry which is preliminary data.</text>
</comment>
<sequence>MKRILHVVGKMNRAGAETMIMNIYRNIDKQKVQFDFLYFTQEKTSYDEEIINLGGHIYRLNGSNFISNIFQLRNLLKSEPKIKAIHCHTALSSSAYLFSAYISGVRQRFIHSHSSKSRDQNKFLYTIYEKSAKWLINKYATDFISCGRLASEYLFPYKDESQISVINNAIDVVKFESSAKTHKNYLRQQYSLSDNFIILLQIGRFSSVKNHQFSVQIAKQLLINRVSFKIFFAGIGELQKEVEEMVRLEGLEDHIVFLGERSDIENLMAGSDIMLMPSIHEGFPMVLVEAQASGLHCIISENISKEVDLNVGLLEFKKLNINDWAVSVQNFKNSTELSDGERLERMINQGFDINQSAEKLLELYEA</sequence>
<evidence type="ECO:0000313" key="4">
    <source>
        <dbReference type="Proteomes" id="UP000637299"/>
    </source>
</evidence>
<evidence type="ECO:0000313" key="3">
    <source>
        <dbReference type="EMBL" id="MBD8082227.1"/>
    </source>
</evidence>
<reference evidence="3 4" key="1">
    <citation type="submission" date="2020-09" db="EMBL/GenBank/DDBJ databases">
        <title>Genome seq and assembly of Chryseobacterium sp.</title>
        <authorList>
            <person name="Chhetri G."/>
        </authorList>
    </citation>
    <scope>NUCLEOTIDE SEQUENCE [LARGE SCALE GENOMIC DNA]</scope>
    <source>
        <strain evidence="3 4">GCR10</strain>
    </source>
</reference>
<dbReference type="Proteomes" id="UP000637299">
    <property type="component" value="Unassembled WGS sequence"/>
</dbReference>
<dbReference type="InterPro" id="IPR001296">
    <property type="entry name" value="Glyco_trans_1"/>
</dbReference>
<dbReference type="Pfam" id="PF00534">
    <property type="entry name" value="Glycos_transf_1"/>
    <property type="match status" value="1"/>
</dbReference>
<gene>
    <name evidence="3" type="ORF">IC610_07270</name>
</gene>
<keyword evidence="4" id="KW-1185">Reference proteome</keyword>
<dbReference type="InterPro" id="IPR028098">
    <property type="entry name" value="Glyco_trans_4-like_N"/>
</dbReference>